<gene>
    <name evidence="1" type="ORF">H5410_062418</name>
</gene>
<reference evidence="1 2" key="1">
    <citation type="submission" date="2020-09" db="EMBL/GenBank/DDBJ databases">
        <title>De no assembly of potato wild relative species, Solanum commersonii.</title>
        <authorList>
            <person name="Cho K."/>
        </authorList>
    </citation>
    <scope>NUCLEOTIDE SEQUENCE [LARGE SCALE GENOMIC DNA]</scope>
    <source>
        <strain evidence="1">LZ3.2</strain>
        <tissue evidence="1">Leaf</tissue>
    </source>
</reference>
<name>A0A9J5WBI2_SOLCO</name>
<sequence>MKADLHRVFELNVSEAKCKRAKKEILESLESSFVDSYNKLEGYATELRSYNTGSDIVIDLSKEALSNAAIMYVHIKRGRKNDEQRGRW</sequence>
<dbReference type="OrthoDB" id="1302331at2759"/>
<comment type="caution">
    <text evidence="1">The sequence shown here is derived from an EMBL/GenBank/DDBJ whole genome shotgun (WGS) entry which is preliminary data.</text>
</comment>
<evidence type="ECO:0000313" key="1">
    <source>
        <dbReference type="EMBL" id="KAG5572652.1"/>
    </source>
</evidence>
<organism evidence="1 2">
    <name type="scientific">Solanum commersonii</name>
    <name type="common">Commerson's wild potato</name>
    <name type="synonym">Commerson's nightshade</name>
    <dbReference type="NCBI Taxonomy" id="4109"/>
    <lineage>
        <taxon>Eukaryota</taxon>
        <taxon>Viridiplantae</taxon>
        <taxon>Streptophyta</taxon>
        <taxon>Embryophyta</taxon>
        <taxon>Tracheophyta</taxon>
        <taxon>Spermatophyta</taxon>
        <taxon>Magnoliopsida</taxon>
        <taxon>eudicotyledons</taxon>
        <taxon>Gunneridae</taxon>
        <taxon>Pentapetalae</taxon>
        <taxon>asterids</taxon>
        <taxon>lamiids</taxon>
        <taxon>Solanales</taxon>
        <taxon>Solanaceae</taxon>
        <taxon>Solanoideae</taxon>
        <taxon>Solaneae</taxon>
        <taxon>Solanum</taxon>
    </lineage>
</organism>
<evidence type="ECO:0000313" key="2">
    <source>
        <dbReference type="Proteomes" id="UP000824120"/>
    </source>
</evidence>
<accession>A0A9J5WBI2</accession>
<proteinExistence type="predicted"/>
<dbReference type="EMBL" id="JACXVP010000012">
    <property type="protein sequence ID" value="KAG5572652.1"/>
    <property type="molecule type" value="Genomic_DNA"/>
</dbReference>
<keyword evidence="2" id="KW-1185">Reference proteome</keyword>
<protein>
    <submittedName>
        <fullName evidence="1">Uncharacterized protein</fullName>
    </submittedName>
</protein>
<dbReference type="Proteomes" id="UP000824120">
    <property type="component" value="Chromosome 12"/>
</dbReference>
<dbReference type="AlphaFoldDB" id="A0A9J5WBI2"/>